<reference evidence="1 2" key="2">
    <citation type="submission" date="2018-11" db="EMBL/GenBank/DDBJ databases">
        <authorList>
            <consortium name="Pathogen Informatics"/>
        </authorList>
    </citation>
    <scope>NUCLEOTIDE SEQUENCE [LARGE SCALE GENOMIC DNA]</scope>
</reference>
<reference evidence="3" key="1">
    <citation type="submission" date="2017-02" db="UniProtKB">
        <authorList>
            <consortium name="WormBaseParasite"/>
        </authorList>
    </citation>
    <scope>IDENTIFICATION</scope>
</reference>
<evidence type="ECO:0000313" key="1">
    <source>
        <dbReference type="EMBL" id="VDN03344.1"/>
    </source>
</evidence>
<dbReference type="OrthoDB" id="6287725at2759"/>
<proteinExistence type="predicted"/>
<accession>A0A0N5CZV2</accession>
<dbReference type="WBParaSite" id="TCLT_0000604101-mRNA-1">
    <property type="protein sequence ID" value="TCLT_0000604101-mRNA-1"/>
    <property type="gene ID" value="TCLT_0000604101"/>
</dbReference>
<sequence>MVEYWIQLIRQQFGSEYGCCDQVDVEVLLLAYCRSHQGSCWAVIGSDQALTHSCNQLRQSNMLMAAIVRSLAPEALNARSSRVSSASESYKS</sequence>
<name>A0A0N5CZV2_THECL</name>
<keyword evidence="2" id="KW-1185">Reference proteome</keyword>
<dbReference type="STRING" id="103827.A0A0N5CZV2"/>
<protein>
    <submittedName>
        <fullName evidence="3">PIN domain-containing protein</fullName>
    </submittedName>
</protein>
<dbReference type="AlphaFoldDB" id="A0A0N5CZV2"/>
<dbReference type="OMA" id="NSCWAIL"/>
<evidence type="ECO:0000313" key="3">
    <source>
        <dbReference type="WBParaSite" id="TCLT_0000604101-mRNA-1"/>
    </source>
</evidence>
<organism evidence="3">
    <name type="scientific">Thelazia callipaeda</name>
    <name type="common">Oriental eyeworm</name>
    <name type="synonym">Parasitic nematode</name>
    <dbReference type="NCBI Taxonomy" id="103827"/>
    <lineage>
        <taxon>Eukaryota</taxon>
        <taxon>Metazoa</taxon>
        <taxon>Ecdysozoa</taxon>
        <taxon>Nematoda</taxon>
        <taxon>Chromadorea</taxon>
        <taxon>Rhabditida</taxon>
        <taxon>Spirurina</taxon>
        <taxon>Spiruromorpha</taxon>
        <taxon>Thelazioidea</taxon>
        <taxon>Thelaziidae</taxon>
        <taxon>Thelazia</taxon>
    </lineage>
</organism>
<gene>
    <name evidence="1" type="ORF">TCLT_LOCUS6030</name>
</gene>
<evidence type="ECO:0000313" key="2">
    <source>
        <dbReference type="Proteomes" id="UP000276776"/>
    </source>
</evidence>
<dbReference type="Proteomes" id="UP000276776">
    <property type="component" value="Unassembled WGS sequence"/>
</dbReference>
<dbReference type="EMBL" id="UYYF01004383">
    <property type="protein sequence ID" value="VDN03344.1"/>
    <property type="molecule type" value="Genomic_DNA"/>
</dbReference>